<dbReference type="PANTHER" id="PTHR35004">
    <property type="entry name" value="TRANSPOSASE RV3428C-RELATED"/>
    <property type="match status" value="1"/>
</dbReference>
<reference evidence="2" key="1">
    <citation type="submission" date="2020-06" db="EMBL/GenBank/DDBJ databases">
        <title>Draft genomic sequence of Geomonas sp. Red330.</title>
        <authorList>
            <person name="Itoh H."/>
            <person name="Zhenxing X."/>
            <person name="Ushijima N."/>
            <person name="Masuda Y."/>
            <person name="Shiratori Y."/>
            <person name="Senoo K."/>
        </authorList>
    </citation>
    <scope>NUCLEOTIDE SEQUENCE [LARGE SCALE GENOMIC DNA]</scope>
    <source>
        <strain evidence="2">Red330</strain>
    </source>
</reference>
<organism evidence="1 2">
    <name type="scientific">Geomonas silvestris</name>
    <dbReference type="NCBI Taxonomy" id="2740184"/>
    <lineage>
        <taxon>Bacteria</taxon>
        <taxon>Pseudomonadati</taxon>
        <taxon>Thermodesulfobacteriota</taxon>
        <taxon>Desulfuromonadia</taxon>
        <taxon>Geobacterales</taxon>
        <taxon>Geobacteraceae</taxon>
        <taxon>Geomonas</taxon>
    </lineage>
</organism>
<gene>
    <name evidence="1" type="ORF">GMST_35090</name>
</gene>
<dbReference type="EMBL" id="BLXX01000012">
    <property type="protein sequence ID" value="GFO61184.1"/>
    <property type="molecule type" value="Genomic_DNA"/>
</dbReference>
<protein>
    <recommendedName>
        <fullName evidence="3">Integrase catalytic domain-containing protein</fullName>
    </recommendedName>
</protein>
<dbReference type="PANTHER" id="PTHR35004:SF7">
    <property type="entry name" value="INTEGRASE PROTEIN"/>
    <property type="match status" value="1"/>
</dbReference>
<dbReference type="SUPFAM" id="SSF53098">
    <property type="entry name" value="Ribonuclease H-like"/>
    <property type="match status" value="1"/>
</dbReference>
<keyword evidence="2" id="KW-1185">Reference proteome</keyword>
<evidence type="ECO:0008006" key="3">
    <source>
        <dbReference type="Google" id="ProtNLM"/>
    </source>
</evidence>
<dbReference type="Proteomes" id="UP000556026">
    <property type="component" value="Unassembled WGS sequence"/>
</dbReference>
<evidence type="ECO:0000313" key="1">
    <source>
        <dbReference type="EMBL" id="GFO61184.1"/>
    </source>
</evidence>
<name>A0A6V8MMM0_9BACT</name>
<proteinExistence type="predicted"/>
<dbReference type="Gene3D" id="3.30.420.10">
    <property type="entry name" value="Ribonuclease H-like superfamily/Ribonuclease H"/>
    <property type="match status" value="1"/>
</dbReference>
<dbReference type="AlphaFoldDB" id="A0A6V8MMM0"/>
<evidence type="ECO:0000313" key="2">
    <source>
        <dbReference type="Proteomes" id="UP000556026"/>
    </source>
</evidence>
<accession>A0A6V8MMM0</accession>
<comment type="caution">
    <text evidence="1">The sequence shown here is derived from an EMBL/GenBank/DDBJ whole genome shotgun (WGS) entry which is preliminary data.</text>
</comment>
<sequence>MREDEFYKNKLENFKKIKTPLQRYVITDHFSGFFFVKYYLADGETAENLFDFVCSAWEVKIDGRFPFRGVPIMMLMDGGCRAKAKALGLPFWEGINVLILPGKTGNSRRQGSVEVTHNIWEEWFETRLRIDPSSSLEDLNRKAFGFCLWYNATKKHSRHGFTRLSMWLSIQNEQLRELPSREELRDLLNKPEEERTVSNGRISFQNKEFNLRSFGIPNGAKVMVIKNLFKWREGIVTLAYENSRFEARAIEKLPAELGGFSVNAAIIGQEYKAQPETATQKANKRMDSLAYGNTDPDRKKETPFYGLNAFEGFADKVDNLAIFPRKGQPIELDRAIVPQQLPIMELFKRLRAADVQVTRDLNQSLRAEFGATIEAARADEVVALLSAGKEWRTPVTAAQSR</sequence>
<dbReference type="InterPro" id="IPR012337">
    <property type="entry name" value="RNaseH-like_sf"/>
</dbReference>
<dbReference type="InterPro" id="IPR036397">
    <property type="entry name" value="RNaseH_sf"/>
</dbReference>
<dbReference type="GO" id="GO:0003676">
    <property type="term" value="F:nucleic acid binding"/>
    <property type="evidence" value="ECO:0007669"/>
    <property type="project" value="InterPro"/>
</dbReference>